<organism evidence="2 3">
    <name type="scientific">Glomus cerebriforme</name>
    <dbReference type="NCBI Taxonomy" id="658196"/>
    <lineage>
        <taxon>Eukaryota</taxon>
        <taxon>Fungi</taxon>
        <taxon>Fungi incertae sedis</taxon>
        <taxon>Mucoromycota</taxon>
        <taxon>Glomeromycotina</taxon>
        <taxon>Glomeromycetes</taxon>
        <taxon>Glomerales</taxon>
        <taxon>Glomeraceae</taxon>
        <taxon>Glomus</taxon>
    </lineage>
</organism>
<reference evidence="2 3" key="1">
    <citation type="submission" date="2018-06" db="EMBL/GenBank/DDBJ databases">
        <title>Comparative genomics reveals the genomic features of Rhizophagus irregularis, R. cerebriforme, R. diaphanum and Gigaspora rosea, and their symbiotic lifestyle signature.</title>
        <authorList>
            <person name="Morin E."/>
            <person name="San Clemente H."/>
            <person name="Chen E.C.H."/>
            <person name="De La Providencia I."/>
            <person name="Hainaut M."/>
            <person name="Kuo A."/>
            <person name="Kohler A."/>
            <person name="Murat C."/>
            <person name="Tang N."/>
            <person name="Roy S."/>
            <person name="Loubradou J."/>
            <person name="Henrissat B."/>
            <person name="Grigoriev I.V."/>
            <person name="Corradi N."/>
            <person name="Roux C."/>
            <person name="Martin F.M."/>
        </authorList>
    </citation>
    <scope>NUCLEOTIDE SEQUENCE [LARGE SCALE GENOMIC DNA]</scope>
    <source>
        <strain evidence="2 3">DAOM 227022</strain>
    </source>
</reference>
<dbReference type="EMBL" id="QKYT01000009">
    <property type="protein sequence ID" value="RIA98911.1"/>
    <property type="molecule type" value="Genomic_DNA"/>
</dbReference>
<comment type="caution">
    <text evidence="2">The sequence shown here is derived from an EMBL/GenBank/DDBJ whole genome shotgun (WGS) entry which is preliminary data.</text>
</comment>
<keyword evidence="3" id="KW-1185">Reference proteome</keyword>
<proteinExistence type="predicted"/>
<gene>
    <name evidence="2" type="ORF">C1645_748425</name>
</gene>
<evidence type="ECO:0000313" key="3">
    <source>
        <dbReference type="Proteomes" id="UP000265703"/>
    </source>
</evidence>
<dbReference type="Proteomes" id="UP000265703">
    <property type="component" value="Unassembled WGS sequence"/>
</dbReference>
<keyword evidence="1" id="KW-1133">Transmembrane helix</keyword>
<dbReference type="AlphaFoldDB" id="A0A397TUT1"/>
<feature type="transmembrane region" description="Helical" evidence="1">
    <location>
        <begin position="36"/>
        <end position="56"/>
    </location>
</feature>
<accession>A0A397TUT1</accession>
<keyword evidence="1" id="KW-0472">Membrane</keyword>
<keyword evidence="1" id="KW-0812">Transmembrane</keyword>
<name>A0A397TUT1_9GLOM</name>
<protein>
    <submittedName>
        <fullName evidence="2">Uncharacterized protein</fullName>
    </submittedName>
</protein>
<sequence length="59" mass="7645">MLTLHRNIKIINFFFHIFYYPNLYRNTTFFYLLRSYVFYFIFSLYFLSQLISYLYLFMY</sequence>
<evidence type="ECO:0000256" key="1">
    <source>
        <dbReference type="SAM" id="Phobius"/>
    </source>
</evidence>
<evidence type="ECO:0000313" key="2">
    <source>
        <dbReference type="EMBL" id="RIA98911.1"/>
    </source>
</evidence>